<comment type="caution">
    <text evidence="1">The sequence shown here is derived from an EMBL/GenBank/DDBJ whole genome shotgun (WGS) entry which is preliminary data.</text>
</comment>
<dbReference type="Proteomes" id="UP000316123">
    <property type="component" value="Unassembled WGS sequence"/>
</dbReference>
<name>A0A9X9BSA8_PSEMA</name>
<evidence type="ECO:0000313" key="2">
    <source>
        <dbReference type="Proteomes" id="UP000316123"/>
    </source>
</evidence>
<gene>
    <name evidence="1" type="ORF">FIV41_13660</name>
</gene>
<dbReference type="AlphaFoldDB" id="A0A9X9BSA8"/>
<dbReference type="RefSeq" id="WP_074847640.1">
    <property type="nucleotide sequence ID" value="NZ_FNSU01000003.1"/>
</dbReference>
<proteinExistence type="predicted"/>
<accession>A0A9X9BSA8</accession>
<sequence length="532" mass="55827">MTDISALEAYAGQLAEAAELATSSAQTQHAVVNGDASTDVLTESGLVPSLAKQAVLSQAKVTASLTEVASQMAGAMTYPSIALGLAGTVSGGYFSVPSPDADEYLILYENVAGVATERKRYPSADGILNLIRKTGSRDVLRILDQVGKSALRITRSGGFIVLGRDIFAELGVALGVAKNVLFSGSARGGAIAFGDSQGKAPLTLTRTGRFKVWGRDILRELDALGDGAAFAAKLASINQMLTPNTNLIVAGDSLSAYADSWVRTLIPALTDQSRTLTNLAVGGQTSSQQAGRLGALPFLLTLQNNKILASGATTVSTSQMLAPDGVTLTTVWPISSQGTGPTWRARVSGVLGTFSSATFTGEVPTALVFTPDAGQLSADLPVEIGVPTESVWAAGHEYDTLLIAMGRNNFQDTATVKRDWLAVRNWQRTLNKRCVMVTPPNMSGEGIASGPAKYAAIVELERYAQELFGEYVVVSRQVLMRHPDTSLTADVDAVADGRVPPSLTSDGLHWLPATGHAYIRAAAAAIINRKGY</sequence>
<dbReference type="EMBL" id="VFEQ01000007">
    <property type="protein sequence ID" value="TWR59794.1"/>
    <property type="molecule type" value="Genomic_DNA"/>
</dbReference>
<reference evidence="1 2" key="1">
    <citation type="submission" date="2019-06" db="EMBL/GenBank/DDBJ databases">
        <title>Pseudomonas bimorpha sp. nov. isolated from bovine raw milk and skim milk concentrate.</title>
        <authorList>
            <person name="Hofmann K."/>
            <person name="Huptas C."/>
            <person name="Doll E."/>
            <person name="Scherer S."/>
            <person name="Wenning M."/>
        </authorList>
    </citation>
    <scope>NUCLEOTIDE SEQUENCE [LARGE SCALE GENOMIC DNA]</scope>
    <source>
        <strain evidence="1 2">DSM 13124</strain>
    </source>
</reference>
<evidence type="ECO:0000313" key="1">
    <source>
        <dbReference type="EMBL" id="TWR59794.1"/>
    </source>
</evidence>
<protein>
    <submittedName>
        <fullName evidence="1">Uncharacterized protein</fullName>
    </submittedName>
</protein>
<organism evidence="1 2">
    <name type="scientific">Pseudomonas marginalis</name>
    <name type="common">Pseudomonas panacis</name>
    <dbReference type="NCBI Taxonomy" id="298"/>
    <lineage>
        <taxon>Bacteria</taxon>
        <taxon>Pseudomonadati</taxon>
        <taxon>Pseudomonadota</taxon>
        <taxon>Gammaproteobacteria</taxon>
        <taxon>Pseudomonadales</taxon>
        <taxon>Pseudomonadaceae</taxon>
        <taxon>Pseudomonas</taxon>
    </lineage>
</organism>
<dbReference type="OrthoDB" id="7032323at2"/>